<evidence type="ECO:0000313" key="2">
    <source>
        <dbReference type="Proteomes" id="UP000245207"/>
    </source>
</evidence>
<organism evidence="1 2">
    <name type="scientific">Artemisia annua</name>
    <name type="common">Sweet wormwood</name>
    <dbReference type="NCBI Taxonomy" id="35608"/>
    <lineage>
        <taxon>Eukaryota</taxon>
        <taxon>Viridiplantae</taxon>
        <taxon>Streptophyta</taxon>
        <taxon>Embryophyta</taxon>
        <taxon>Tracheophyta</taxon>
        <taxon>Spermatophyta</taxon>
        <taxon>Magnoliopsida</taxon>
        <taxon>eudicotyledons</taxon>
        <taxon>Gunneridae</taxon>
        <taxon>Pentapetalae</taxon>
        <taxon>asterids</taxon>
        <taxon>campanulids</taxon>
        <taxon>Asterales</taxon>
        <taxon>Asteraceae</taxon>
        <taxon>Asteroideae</taxon>
        <taxon>Anthemideae</taxon>
        <taxon>Artemisiinae</taxon>
        <taxon>Artemisia</taxon>
    </lineage>
</organism>
<evidence type="ECO:0000313" key="1">
    <source>
        <dbReference type="EMBL" id="PWA46528.1"/>
    </source>
</evidence>
<dbReference type="Proteomes" id="UP000245207">
    <property type="component" value="Unassembled WGS sequence"/>
</dbReference>
<name>A0A2U1LC07_ARTAN</name>
<protein>
    <submittedName>
        <fullName evidence="1">Uncharacterized protein</fullName>
    </submittedName>
</protein>
<keyword evidence="2" id="KW-1185">Reference proteome</keyword>
<proteinExistence type="predicted"/>
<gene>
    <name evidence="1" type="ORF">CTI12_AA508010</name>
</gene>
<reference evidence="1 2" key="1">
    <citation type="journal article" date="2018" name="Mol. Plant">
        <title>The genome of Artemisia annua provides insight into the evolution of Asteraceae family and artemisinin biosynthesis.</title>
        <authorList>
            <person name="Shen Q."/>
            <person name="Zhang L."/>
            <person name="Liao Z."/>
            <person name="Wang S."/>
            <person name="Yan T."/>
            <person name="Shi P."/>
            <person name="Liu M."/>
            <person name="Fu X."/>
            <person name="Pan Q."/>
            <person name="Wang Y."/>
            <person name="Lv Z."/>
            <person name="Lu X."/>
            <person name="Zhang F."/>
            <person name="Jiang W."/>
            <person name="Ma Y."/>
            <person name="Chen M."/>
            <person name="Hao X."/>
            <person name="Li L."/>
            <person name="Tang Y."/>
            <person name="Lv G."/>
            <person name="Zhou Y."/>
            <person name="Sun X."/>
            <person name="Brodelius P.E."/>
            <person name="Rose J.K.C."/>
            <person name="Tang K."/>
        </authorList>
    </citation>
    <scope>NUCLEOTIDE SEQUENCE [LARGE SCALE GENOMIC DNA]</scope>
    <source>
        <strain evidence="2">cv. Huhao1</strain>
        <tissue evidence="1">Leaf</tissue>
    </source>
</reference>
<dbReference type="EMBL" id="PKPP01010239">
    <property type="protein sequence ID" value="PWA46528.1"/>
    <property type="molecule type" value="Genomic_DNA"/>
</dbReference>
<comment type="caution">
    <text evidence="1">The sequence shown here is derived from an EMBL/GenBank/DDBJ whole genome shotgun (WGS) entry which is preliminary data.</text>
</comment>
<dbReference type="AlphaFoldDB" id="A0A2U1LC07"/>
<accession>A0A2U1LC07</accession>
<sequence>MTNMFFPNPGIVPHASNPNLWGRNIIIVHSISSFARTRNSVMVSLSKEFFHDVAVNLIPYDLHTKSILTDIEYGHISTGILLTIWNAST</sequence>